<evidence type="ECO:0000313" key="3">
    <source>
        <dbReference type="Proteomes" id="UP000807504"/>
    </source>
</evidence>
<dbReference type="AlphaFoldDB" id="A0A8T0EBN7"/>
<feature type="transmembrane region" description="Helical" evidence="1">
    <location>
        <begin position="16"/>
        <end position="38"/>
    </location>
</feature>
<keyword evidence="3" id="KW-1185">Reference proteome</keyword>
<dbReference type="Proteomes" id="UP000807504">
    <property type="component" value="Unassembled WGS sequence"/>
</dbReference>
<keyword evidence="1" id="KW-1133">Transmembrane helix</keyword>
<evidence type="ECO:0000313" key="2">
    <source>
        <dbReference type="EMBL" id="KAF8770060.1"/>
    </source>
</evidence>
<keyword evidence="1" id="KW-0472">Membrane</keyword>
<gene>
    <name evidence="2" type="ORF">HNY73_017631</name>
</gene>
<protein>
    <recommendedName>
        <fullName evidence="4">Gustatory receptor</fullName>
    </recommendedName>
</protein>
<reference evidence="2" key="1">
    <citation type="journal article" date="2020" name="bioRxiv">
        <title>Chromosome-level reference genome of the European wasp spider Argiope bruennichi: a resource for studies on range expansion and evolutionary adaptation.</title>
        <authorList>
            <person name="Sheffer M.M."/>
            <person name="Hoppe A."/>
            <person name="Krehenwinkel H."/>
            <person name="Uhl G."/>
            <person name="Kuss A.W."/>
            <person name="Jensen L."/>
            <person name="Jensen C."/>
            <person name="Gillespie R.G."/>
            <person name="Hoff K.J."/>
            <person name="Prost S."/>
        </authorList>
    </citation>
    <scope>NUCLEOTIDE SEQUENCE</scope>
</reference>
<name>A0A8T0EBN7_ARGBR</name>
<reference evidence="2" key="2">
    <citation type="submission" date="2020-06" db="EMBL/GenBank/DDBJ databases">
        <authorList>
            <person name="Sheffer M."/>
        </authorList>
    </citation>
    <scope>NUCLEOTIDE SEQUENCE</scope>
</reference>
<accession>A0A8T0EBN7</accession>
<feature type="transmembrane region" description="Helical" evidence="1">
    <location>
        <begin position="255"/>
        <end position="274"/>
    </location>
</feature>
<keyword evidence="1" id="KW-0812">Transmembrane</keyword>
<sequence length="276" mass="30859">MHSKYPACLKLSRKRWVVAGCCAAYVTGIGMIICTFLFSEEEVPGSAERYGSNYKDPYSLKHLIFIVFNVVSNFLLFTGQELAVVLICCIYHNLECAISDCKRQFAIVYHNSKLTPQVMCTLSSKLHHLASIISKTDQIVSPIAFNLLCAFLFQILVLTSLLTRESVILWHLFAGTYLGIALLFKVYIVVIFGSRINERFCDIRKVAASFPAFQTVIISEASSVVNHIALSQMVQILAENAQMTGLGIINIRKSVILSVICGFISYSVLLYQVFKE</sequence>
<evidence type="ECO:0000256" key="1">
    <source>
        <dbReference type="SAM" id="Phobius"/>
    </source>
</evidence>
<dbReference type="EMBL" id="JABXBU010002228">
    <property type="protein sequence ID" value="KAF8770060.1"/>
    <property type="molecule type" value="Genomic_DNA"/>
</dbReference>
<feature type="transmembrane region" description="Helical" evidence="1">
    <location>
        <begin position="168"/>
        <end position="190"/>
    </location>
</feature>
<organism evidence="2 3">
    <name type="scientific">Argiope bruennichi</name>
    <name type="common">Wasp spider</name>
    <name type="synonym">Aranea bruennichi</name>
    <dbReference type="NCBI Taxonomy" id="94029"/>
    <lineage>
        <taxon>Eukaryota</taxon>
        <taxon>Metazoa</taxon>
        <taxon>Ecdysozoa</taxon>
        <taxon>Arthropoda</taxon>
        <taxon>Chelicerata</taxon>
        <taxon>Arachnida</taxon>
        <taxon>Araneae</taxon>
        <taxon>Araneomorphae</taxon>
        <taxon>Entelegynae</taxon>
        <taxon>Araneoidea</taxon>
        <taxon>Araneidae</taxon>
        <taxon>Argiope</taxon>
    </lineage>
</organism>
<feature type="transmembrane region" description="Helical" evidence="1">
    <location>
        <begin position="58"/>
        <end position="77"/>
    </location>
</feature>
<evidence type="ECO:0008006" key="4">
    <source>
        <dbReference type="Google" id="ProtNLM"/>
    </source>
</evidence>
<comment type="caution">
    <text evidence="2">The sequence shown here is derived from an EMBL/GenBank/DDBJ whole genome shotgun (WGS) entry which is preliminary data.</text>
</comment>
<proteinExistence type="predicted"/>
<feature type="transmembrane region" description="Helical" evidence="1">
    <location>
        <begin position="143"/>
        <end position="162"/>
    </location>
</feature>